<evidence type="ECO:0000256" key="1">
    <source>
        <dbReference type="SAM" id="MobiDB-lite"/>
    </source>
</evidence>
<accession>A0AA86QM74</accession>
<comment type="caution">
    <text evidence="2">The sequence shown here is derived from an EMBL/GenBank/DDBJ whole genome shotgun (WGS) entry which is preliminary data.</text>
</comment>
<gene>
    <name evidence="3" type="ORF">HINF_LOCUS3890</name>
    <name evidence="2" type="ORF">HINF_LOCUS49806</name>
</gene>
<organism evidence="2">
    <name type="scientific">Hexamita inflata</name>
    <dbReference type="NCBI Taxonomy" id="28002"/>
    <lineage>
        <taxon>Eukaryota</taxon>
        <taxon>Metamonada</taxon>
        <taxon>Diplomonadida</taxon>
        <taxon>Hexamitidae</taxon>
        <taxon>Hexamitinae</taxon>
        <taxon>Hexamita</taxon>
    </lineage>
</organism>
<dbReference type="EMBL" id="CATOUU010000952">
    <property type="protein sequence ID" value="CAI9962161.1"/>
    <property type="molecule type" value="Genomic_DNA"/>
</dbReference>
<reference evidence="2" key="1">
    <citation type="submission" date="2023-06" db="EMBL/GenBank/DDBJ databases">
        <authorList>
            <person name="Kurt Z."/>
        </authorList>
    </citation>
    <scope>NUCLEOTIDE SEQUENCE</scope>
</reference>
<evidence type="ECO:0000313" key="4">
    <source>
        <dbReference type="Proteomes" id="UP001642409"/>
    </source>
</evidence>
<evidence type="ECO:0000313" key="2">
    <source>
        <dbReference type="EMBL" id="CAI9962161.1"/>
    </source>
</evidence>
<reference evidence="3 4" key="2">
    <citation type="submission" date="2024-07" db="EMBL/GenBank/DDBJ databases">
        <authorList>
            <person name="Akdeniz Z."/>
        </authorList>
    </citation>
    <scope>NUCLEOTIDE SEQUENCE [LARGE SCALE GENOMIC DNA]</scope>
</reference>
<keyword evidence="4" id="KW-1185">Reference proteome</keyword>
<name>A0AA86QM74_9EUKA</name>
<feature type="compositionally biased region" description="Polar residues" evidence="1">
    <location>
        <begin position="1285"/>
        <end position="1294"/>
    </location>
</feature>
<feature type="compositionally biased region" description="Basic and acidic residues" evidence="1">
    <location>
        <begin position="1298"/>
        <end position="1311"/>
    </location>
</feature>
<evidence type="ECO:0000313" key="3">
    <source>
        <dbReference type="EMBL" id="CAL5976586.1"/>
    </source>
</evidence>
<proteinExistence type="predicted"/>
<protein>
    <submittedName>
        <fullName evidence="3">Hypothetical_protein</fullName>
    </submittedName>
</protein>
<feature type="region of interest" description="Disordered" evidence="1">
    <location>
        <begin position="1285"/>
        <end position="1311"/>
    </location>
</feature>
<dbReference type="EMBL" id="CAXDID020000007">
    <property type="protein sequence ID" value="CAL5976586.1"/>
    <property type="molecule type" value="Genomic_DNA"/>
</dbReference>
<sequence length="1311" mass="151655">MSVEILNNELSQTATMTLQNYNQILSSWICGVQYNSLTIVDSLHTKEYLHLFIDASKIDPVNIIVLYTLLKLFQIQKYDQWLQLVITDSVDAVKKRHKVFNSNSLSANISWLWCHIGLYSMHIGFNTVCNLKTNIFNKFTGLIYICPNTNAFYVVDGQQTNENNSVWEKQFEKQYNFETVSFNEKLKQNEIVSYEENDLYLINFIKELSMLYIMRIGVQQPELNPLAQLLPIFQFSLIKEESKDGLEKIQDLAQYNQYLEAIESFQEHKAILSLNSNNFMKSNFFQIPFHAKLLNEDLGQRVCVQILLDQSQAFKTCYMVLNFVFHQCSTNSLQNTNYVLADGSQCGKTSFDLSLYYTFMFHQDLLLTPVMVQRKKGAQNQPLMGFNSVVITDVDDLCKNYLTQVKQIDLSQDNEQQLQVFQELVAAGVQDAYSYPDIIYEIARKLKKAFKQNSKAKTIIANVINNSVDLASLKYPKYKKQIEFIENNEMVLSMKYIIQCVQDKQTFNKQIIQQFLTNQASLQFLFKRIKKLKKVDIDSKFEKSLYIFDEVCYRNIDQNPNTFDYCQLFSLIESIISMNKETAVTQTKTYLQLIQKDNEGFQLFLSQIQSVTQLTLLIFPLTIFLKANLKNELDTIFNYISNLSLKSGDKQQVQGVQFLTELASIQAFEAIMYRDLNYILYNFEEVKLTFHKNLITGFLIESVLQNKQQLSINISLQIELFKKYVTSFNKVYQTEGITFFMSGTFCSLTNFVRYTEVLLTSSSSRGNVLRSVHSCPTSTPQFHTSKLQSKYYLEGVDSNFYKDPEAYFDSYYQIMNNLQSQILNLFQAMNPYQSSFIQSLYAQVSPQLIIIDPKNKNIVYTKSHQTYCKISENDQIIQKIRASTMNHQLSIQKTKQQIGENTGLGKQDQLKSQSIEVYYNSFQNKQNMVNDKCLKLTVAQGHDAQKMQSLTQSNIKQLTNVGNFMIKKFINHLITQKAHPIAKVLLDNISFLGHFDRLNESMFLLYYLVILKYGIESNEVKEMEILLAQIIPKEIQVNKNKLNNIFYYGISHTDNSKDQNIQATLTKNPADVLKKVIKQEQCINQDEIYISFLAPELVQLTLSKQGLSSTQQIDDQYQYYWDKQTIMSQVAAQSIFIEYPSLKVIIIAIKIDDSDFYNYLCASSNTLQEAYMPRTTPDYLITFNFVNGGENAFNVQLLDYHSKVNSQNILFSTITTYSYILEIAPHDVGCNKDKCKNRAFGSISSQQGCSNSAKAYLLNNTLNIRFLDSFLKLLKKQETVISHTQDISTDNVEPQGQKFDRFSKESKIDKQ</sequence>
<dbReference type="Proteomes" id="UP001642409">
    <property type="component" value="Unassembled WGS sequence"/>
</dbReference>